<dbReference type="FunFam" id="4.10.1000.10:FF:000001">
    <property type="entry name" value="zinc finger CCCH domain-containing protein 15-like"/>
    <property type="match status" value="1"/>
</dbReference>
<dbReference type="AlphaFoldDB" id="A0A2C9V0N4"/>
<evidence type="ECO:0000256" key="3">
    <source>
        <dbReference type="ARBA" id="ARBA00022771"/>
    </source>
</evidence>
<evidence type="ECO:0000313" key="7">
    <source>
        <dbReference type="EMBL" id="OAY36839.1"/>
    </source>
</evidence>
<dbReference type="EMBL" id="CM004397">
    <property type="protein sequence ID" value="OAY36839.1"/>
    <property type="molecule type" value="Genomic_DNA"/>
</dbReference>
<feature type="domain" description="C3H1-type" evidence="6">
    <location>
        <begin position="92"/>
        <end position="119"/>
    </location>
</feature>
<keyword evidence="3 5" id="KW-0863">Zinc-finger</keyword>
<dbReference type="Proteomes" id="UP000091857">
    <property type="component" value="Chromosome 11"/>
</dbReference>
<organism evidence="7 8">
    <name type="scientific">Manihot esculenta</name>
    <name type="common">Cassava</name>
    <name type="synonym">Jatropha manihot</name>
    <dbReference type="NCBI Taxonomy" id="3983"/>
    <lineage>
        <taxon>Eukaryota</taxon>
        <taxon>Viridiplantae</taxon>
        <taxon>Streptophyta</taxon>
        <taxon>Embryophyta</taxon>
        <taxon>Tracheophyta</taxon>
        <taxon>Spermatophyta</taxon>
        <taxon>Magnoliopsida</taxon>
        <taxon>eudicotyledons</taxon>
        <taxon>Gunneridae</taxon>
        <taxon>Pentapetalae</taxon>
        <taxon>rosids</taxon>
        <taxon>fabids</taxon>
        <taxon>Malpighiales</taxon>
        <taxon>Euphorbiaceae</taxon>
        <taxon>Crotonoideae</taxon>
        <taxon>Manihoteae</taxon>
        <taxon>Manihot</taxon>
    </lineage>
</organism>
<dbReference type="PANTHER" id="PTHR12547:SF165">
    <property type="entry name" value="C3H1-TYPE DOMAIN-CONTAINING PROTEIN"/>
    <property type="match status" value="1"/>
</dbReference>
<keyword evidence="8" id="KW-1185">Reference proteome</keyword>
<gene>
    <name evidence="7" type="ORF">MANES_11G052900v8</name>
</gene>
<comment type="caution">
    <text evidence="7">The sequence shown here is derived from an EMBL/GenBank/DDBJ whole genome shotgun (WGS) entry which is preliminary data.</text>
</comment>
<feature type="domain" description="C3H1-type" evidence="6">
    <location>
        <begin position="156"/>
        <end position="184"/>
    </location>
</feature>
<dbReference type="STRING" id="3983.A0A2C9V0N4"/>
<keyword evidence="2" id="KW-0677">Repeat</keyword>
<dbReference type="PROSITE" id="PS50103">
    <property type="entry name" value="ZF_C3H1"/>
    <property type="match status" value="3"/>
</dbReference>
<dbReference type="Gramene" id="Manes.11G052900.1.v8.1">
    <property type="protein sequence ID" value="Manes.11G052900.1.v8.1.CDS"/>
    <property type="gene ID" value="Manes.11G052900.v8.1"/>
</dbReference>
<feature type="zinc finger region" description="C3H1-type" evidence="5">
    <location>
        <begin position="92"/>
        <end position="119"/>
    </location>
</feature>
<dbReference type="GO" id="GO:0051252">
    <property type="term" value="P:regulation of RNA metabolic process"/>
    <property type="evidence" value="ECO:0007669"/>
    <property type="project" value="UniProtKB-ARBA"/>
</dbReference>
<evidence type="ECO:0000313" key="8">
    <source>
        <dbReference type="Proteomes" id="UP000091857"/>
    </source>
</evidence>
<sequence>MHHLRPRFPTENKEYENLSQDPMCNIPGTCEIAAPNPKMPVATSNAVTGSFKTQLCAKFRLGYCSYGYKCSFAHGIGELRKRLVNVQGPVVNQSNICRMFYSRNECTYGDRCRFLHVSPDNIKRDMGYCRESSSLRIGTTGFSGGQRSGFASSKLAMKKRICNKWERTGSCPYGKTCCFAHGQAELEKPIGDVELASGLAPTNTSKALPISKSVVGTSYQLQVQGMKCTFKKRAIQKISGIYADWIEDMPLLHNSLNIAEKCS</sequence>
<dbReference type="SUPFAM" id="SSF90229">
    <property type="entry name" value="CCCH zinc finger"/>
    <property type="match status" value="3"/>
</dbReference>
<name>A0A2C9V0N4_MANES</name>
<dbReference type="InterPro" id="IPR000571">
    <property type="entry name" value="Znf_CCCH"/>
</dbReference>
<dbReference type="GO" id="GO:0008270">
    <property type="term" value="F:zinc ion binding"/>
    <property type="evidence" value="ECO:0007669"/>
    <property type="project" value="UniProtKB-KW"/>
</dbReference>
<evidence type="ECO:0000259" key="6">
    <source>
        <dbReference type="PROSITE" id="PS50103"/>
    </source>
</evidence>
<accession>A0A2C9V0N4</accession>
<dbReference type="Pfam" id="PF18044">
    <property type="entry name" value="zf-CCCH_4"/>
    <property type="match status" value="1"/>
</dbReference>
<evidence type="ECO:0000256" key="4">
    <source>
        <dbReference type="ARBA" id="ARBA00022833"/>
    </source>
</evidence>
<reference evidence="8" key="1">
    <citation type="journal article" date="2016" name="Nat. Biotechnol.">
        <title>Sequencing wild and cultivated cassava and related species reveals extensive interspecific hybridization and genetic diversity.</title>
        <authorList>
            <person name="Bredeson J.V."/>
            <person name="Lyons J.B."/>
            <person name="Prochnik S.E."/>
            <person name="Wu G.A."/>
            <person name="Ha C.M."/>
            <person name="Edsinger-Gonzales E."/>
            <person name="Grimwood J."/>
            <person name="Schmutz J."/>
            <person name="Rabbi I.Y."/>
            <person name="Egesi C."/>
            <person name="Nauluvula P."/>
            <person name="Lebot V."/>
            <person name="Ndunguru J."/>
            <person name="Mkamilo G."/>
            <person name="Bart R.S."/>
            <person name="Setter T.L."/>
            <person name="Gleadow R.M."/>
            <person name="Kulakow P."/>
            <person name="Ferguson M.E."/>
            <person name="Rounsley S."/>
            <person name="Rokhsar D.S."/>
        </authorList>
    </citation>
    <scope>NUCLEOTIDE SEQUENCE [LARGE SCALE GENOMIC DNA]</scope>
    <source>
        <strain evidence="8">cv. AM560-2</strain>
    </source>
</reference>
<evidence type="ECO:0000256" key="1">
    <source>
        <dbReference type="ARBA" id="ARBA00022723"/>
    </source>
</evidence>
<feature type="domain" description="C3H1-type" evidence="6">
    <location>
        <begin position="50"/>
        <end position="77"/>
    </location>
</feature>
<dbReference type="GO" id="GO:0003729">
    <property type="term" value="F:mRNA binding"/>
    <property type="evidence" value="ECO:0007669"/>
    <property type="project" value="InterPro"/>
</dbReference>
<feature type="zinc finger region" description="C3H1-type" evidence="5">
    <location>
        <begin position="50"/>
        <end position="77"/>
    </location>
</feature>
<dbReference type="Gene3D" id="4.10.1000.10">
    <property type="entry name" value="Zinc finger, CCCH-type"/>
    <property type="match status" value="3"/>
</dbReference>
<dbReference type="Pfam" id="PF00642">
    <property type="entry name" value="zf-CCCH"/>
    <property type="match status" value="2"/>
</dbReference>
<dbReference type="FunFam" id="4.10.1000.10:FF:000003">
    <property type="entry name" value="Zinc finger CCCH domain-containing protein"/>
    <property type="match status" value="1"/>
</dbReference>
<dbReference type="InterPro" id="IPR041367">
    <property type="entry name" value="Znf-CCCH_4"/>
</dbReference>
<dbReference type="OrthoDB" id="410307at2759"/>
<keyword evidence="4 5" id="KW-0862">Zinc</keyword>
<dbReference type="SMART" id="SM00356">
    <property type="entry name" value="ZnF_C3H1"/>
    <property type="match status" value="3"/>
</dbReference>
<protein>
    <recommendedName>
        <fullName evidence="6">C3H1-type domain-containing protein</fullName>
    </recommendedName>
</protein>
<keyword evidence="1 5" id="KW-0479">Metal-binding</keyword>
<evidence type="ECO:0000256" key="2">
    <source>
        <dbReference type="ARBA" id="ARBA00022737"/>
    </source>
</evidence>
<dbReference type="InterPro" id="IPR045877">
    <property type="entry name" value="ZFP36-like"/>
</dbReference>
<feature type="zinc finger region" description="C3H1-type" evidence="5">
    <location>
        <begin position="156"/>
        <end position="184"/>
    </location>
</feature>
<dbReference type="InterPro" id="IPR036855">
    <property type="entry name" value="Znf_CCCH_sf"/>
</dbReference>
<dbReference type="GO" id="GO:0010468">
    <property type="term" value="P:regulation of gene expression"/>
    <property type="evidence" value="ECO:0007669"/>
    <property type="project" value="UniProtKB-ARBA"/>
</dbReference>
<proteinExistence type="predicted"/>
<evidence type="ECO:0000256" key="5">
    <source>
        <dbReference type="PROSITE-ProRule" id="PRU00723"/>
    </source>
</evidence>
<dbReference type="PANTHER" id="PTHR12547">
    <property type="entry name" value="CCCH ZINC FINGER/TIS11-RELATED"/>
    <property type="match status" value="1"/>
</dbReference>